<proteinExistence type="predicted"/>
<organism evidence="1 2">
    <name type="scientific">Dendrobium catenatum</name>
    <dbReference type="NCBI Taxonomy" id="906689"/>
    <lineage>
        <taxon>Eukaryota</taxon>
        <taxon>Viridiplantae</taxon>
        <taxon>Streptophyta</taxon>
        <taxon>Embryophyta</taxon>
        <taxon>Tracheophyta</taxon>
        <taxon>Spermatophyta</taxon>
        <taxon>Magnoliopsida</taxon>
        <taxon>Liliopsida</taxon>
        <taxon>Asparagales</taxon>
        <taxon>Orchidaceae</taxon>
        <taxon>Epidendroideae</taxon>
        <taxon>Malaxideae</taxon>
        <taxon>Dendrobiinae</taxon>
        <taxon>Dendrobium</taxon>
    </lineage>
</organism>
<name>A0A2I0W461_9ASPA</name>
<dbReference type="EMBL" id="KZ502938">
    <property type="protein sequence ID" value="PKU70440.1"/>
    <property type="molecule type" value="Genomic_DNA"/>
</dbReference>
<dbReference type="AlphaFoldDB" id="A0A2I0W461"/>
<accession>A0A2I0W461</accession>
<reference evidence="1 2" key="1">
    <citation type="journal article" date="2016" name="Sci. Rep.">
        <title>The Dendrobium catenatum Lindl. genome sequence provides insights into polysaccharide synthase, floral development and adaptive evolution.</title>
        <authorList>
            <person name="Zhang G.Q."/>
            <person name="Xu Q."/>
            <person name="Bian C."/>
            <person name="Tsai W.C."/>
            <person name="Yeh C.M."/>
            <person name="Liu K.W."/>
            <person name="Yoshida K."/>
            <person name="Zhang L.S."/>
            <person name="Chang S.B."/>
            <person name="Chen F."/>
            <person name="Shi Y."/>
            <person name="Su Y.Y."/>
            <person name="Zhang Y.Q."/>
            <person name="Chen L.J."/>
            <person name="Yin Y."/>
            <person name="Lin M."/>
            <person name="Huang H."/>
            <person name="Deng H."/>
            <person name="Wang Z.W."/>
            <person name="Zhu S.L."/>
            <person name="Zhao X."/>
            <person name="Deng C."/>
            <person name="Niu S.C."/>
            <person name="Huang J."/>
            <person name="Wang M."/>
            <person name="Liu G.H."/>
            <person name="Yang H.J."/>
            <person name="Xiao X.J."/>
            <person name="Hsiao Y.Y."/>
            <person name="Wu W.L."/>
            <person name="Chen Y.Y."/>
            <person name="Mitsuda N."/>
            <person name="Ohme-Takagi M."/>
            <person name="Luo Y.B."/>
            <person name="Van de Peer Y."/>
            <person name="Liu Z.J."/>
        </authorList>
    </citation>
    <scope>NUCLEOTIDE SEQUENCE [LARGE SCALE GENOMIC DNA]</scope>
    <source>
        <tissue evidence="1">The whole plant</tissue>
    </source>
</reference>
<evidence type="ECO:0000313" key="1">
    <source>
        <dbReference type="EMBL" id="PKU70440.1"/>
    </source>
</evidence>
<keyword evidence="2" id="KW-1185">Reference proteome</keyword>
<protein>
    <submittedName>
        <fullName evidence="1">Uncharacterized protein</fullName>
    </submittedName>
</protein>
<sequence length="61" mass="6440">MESIVLAMTRGNSFSGLAVETKMSMPGRSDFSVGLVGVGILNLSLRTDGSVVRFTRESMGS</sequence>
<reference evidence="1 2" key="2">
    <citation type="journal article" date="2017" name="Nature">
        <title>The Apostasia genome and the evolution of orchids.</title>
        <authorList>
            <person name="Zhang G.Q."/>
            <person name="Liu K.W."/>
            <person name="Li Z."/>
            <person name="Lohaus R."/>
            <person name="Hsiao Y.Y."/>
            <person name="Niu S.C."/>
            <person name="Wang J.Y."/>
            <person name="Lin Y.C."/>
            <person name="Xu Q."/>
            <person name="Chen L.J."/>
            <person name="Yoshida K."/>
            <person name="Fujiwara S."/>
            <person name="Wang Z.W."/>
            <person name="Zhang Y.Q."/>
            <person name="Mitsuda N."/>
            <person name="Wang M."/>
            <person name="Liu G.H."/>
            <person name="Pecoraro L."/>
            <person name="Huang H.X."/>
            <person name="Xiao X.J."/>
            <person name="Lin M."/>
            <person name="Wu X.Y."/>
            <person name="Wu W.L."/>
            <person name="Chen Y.Y."/>
            <person name="Chang S.B."/>
            <person name="Sakamoto S."/>
            <person name="Ohme-Takagi M."/>
            <person name="Yagi M."/>
            <person name="Zeng S.J."/>
            <person name="Shen C.Y."/>
            <person name="Yeh C.M."/>
            <person name="Luo Y.B."/>
            <person name="Tsai W.C."/>
            <person name="Van de Peer Y."/>
            <person name="Liu Z.J."/>
        </authorList>
    </citation>
    <scope>NUCLEOTIDE SEQUENCE [LARGE SCALE GENOMIC DNA]</scope>
    <source>
        <tissue evidence="1">The whole plant</tissue>
    </source>
</reference>
<gene>
    <name evidence="1" type="ORF">MA16_Dca007192</name>
</gene>
<dbReference type="Proteomes" id="UP000233837">
    <property type="component" value="Unassembled WGS sequence"/>
</dbReference>
<evidence type="ECO:0000313" key="2">
    <source>
        <dbReference type="Proteomes" id="UP000233837"/>
    </source>
</evidence>